<dbReference type="Pfam" id="PF17389">
    <property type="entry name" value="Bac_rhamnosid6H"/>
    <property type="match status" value="1"/>
</dbReference>
<keyword evidence="1" id="KW-0732">Signal</keyword>
<evidence type="ECO:0000259" key="2">
    <source>
        <dbReference type="Pfam" id="PF17389"/>
    </source>
</evidence>
<proteinExistence type="predicted"/>
<feature type="signal peptide" evidence="1">
    <location>
        <begin position="1"/>
        <end position="23"/>
    </location>
</feature>
<evidence type="ECO:0000313" key="4">
    <source>
        <dbReference type="EMBL" id="MPR35947.1"/>
    </source>
</evidence>
<dbReference type="AlphaFoldDB" id="A0A7C9FEN9"/>
<dbReference type="PANTHER" id="PTHR34987:SF2">
    <property type="entry name" value="B, PUTATIVE (AFU_ORTHOLOGUE AFUA_7G05040)-RELATED"/>
    <property type="match status" value="1"/>
</dbReference>
<dbReference type="PANTHER" id="PTHR34987">
    <property type="entry name" value="C, PUTATIVE (AFU_ORTHOLOGUE AFUA_3G02880)-RELATED"/>
    <property type="match status" value="1"/>
</dbReference>
<dbReference type="Pfam" id="PF17390">
    <property type="entry name" value="Bac_rhamnosid_C"/>
    <property type="match status" value="1"/>
</dbReference>
<dbReference type="InterPro" id="IPR035398">
    <property type="entry name" value="Bac_rhamnosid_C"/>
</dbReference>
<dbReference type="InterPro" id="IPR012341">
    <property type="entry name" value="6hp_glycosidase-like_sf"/>
</dbReference>
<organism evidence="4 5">
    <name type="scientific">Salmonirosea aquatica</name>
    <dbReference type="NCBI Taxonomy" id="2654236"/>
    <lineage>
        <taxon>Bacteria</taxon>
        <taxon>Pseudomonadati</taxon>
        <taxon>Bacteroidota</taxon>
        <taxon>Cytophagia</taxon>
        <taxon>Cytophagales</taxon>
        <taxon>Spirosomataceae</taxon>
        <taxon>Salmonirosea</taxon>
    </lineage>
</organism>
<dbReference type="InterPro" id="IPR008928">
    <property type="entry name" value="6-hairpin_glycosidase_sf"/>
</dbReference>
<comment type="caution">
    <text evidence="4">The sequence shown here is derived from an EMBL/GenBank/DDBJ whole genome shotgun (WGS) entry which is preliminary data.</text>
</comment>
<dbReference type="InterPro" id="IPR008979">
    <property type="entry name" value="Galactose-bd-like_sf"/>
</dbReference>
<evidence type="ECO:0000259" key="3">
    <source>
        <dbReference type="Pfam" id="PF17390"/>
    </source>
</evidence>
<gene>
    <name evidence="4" type="ORF">GBK04_21995</name>
</gene>
<dbReference type="Gene3D" id="1.50.10.10">
    <property type="match status" value="1"/>
</dbReference>
<dbReference type="Gene3D" id="2.60.420.10">
    <property type="entry name" value="Maltose phosphorylase, domain 3"/>
    <property type="match status" value="1"/>
</dbReference>
<dbReference type="PROSITE" id="PS51257">
    <property type="entry name" value="PROKAR_LIPOPROTEIN"/>
    <property type="match status" value="1"/>
</dbReference>
<feature type="domain" description="Alpha-L-rhamnosidase six-hairpin glycosidase" evidence="2">
    <location>
        <begin position="382"/>
        <end position="710"/>
    </location>
</feature>
<dbReference type="Proteomes" id="UP000479293">
    <property type="component" value="Unassembled WGS sequence"/>
</dbReference>
<protein>
    <submittedName>
        <fullName evidence="4">Bacterial alpha-L-rhamnosidase</fullName>
    </submittedName>
</protein>
<name>A0A7C9FEN9_9BACT</name>
<dbReference type="EMBL" id="WHLY01000002">
    <property type="protein sequence ID" value="MPR35947.1"/>
    <property type="molecule type" value="Genomic_DNA"/>
</dbReference>
<dbReference type="SUPFAM" id="SSF49785">
    <property type="entry name" value="Galactose-binding domain-like"/>
    <property type="match status" value="1"/>
</dbReference>
<feature type="chain" id="PRO_5028822157" evidence="1">
    <location>
        <begin position="24"/>
        <end position="791"/>
    </location>
</feature>
<dbReference type="Gene3D" id="2.60.120.260">
    <property type="entry name" value="Galactose-binding domain-like"/>
    <property type="match status" value="2"/>
</dbReference>
<evidence type="ECO:0000313" key="5">
    <source>
        <dbReference type="Proteomes" id="UP000479293"/>
    </source>
</evidence>
<keyword evidence="5" id="KW-1185">Reference proteome</keyword>
<evidence type="ECO:0000256" key="1">
    <source>
        <dbReference type="SAM" id="SignalP"/>
    </source>
</evidence>
<dbReference type="InterPro" id="IPR035396">
    <property type="entry name" value="Bac_rhamnosid6H"/>
</dbReference>
<sequence>MPIMKHITLLTLLWAACLTLVRAQSTTEYNPELETAWDANWITHPAIKGDEFGIYLFKKTFQVNEKPGSFIVHVSADNRYKLYVNGKYITNGPARGDQLHWRFESLDIGPYLAQGSNIVSAVVWNFAQYRPVAQHSVRTGFILQGNTARERIINTDSTWKVLKSEAYRPLPVRLNAYYVVGPGEAFDGGAYAWDWEAKGAADTGFVAAKSLGPGNPAKGLGKYGIVPPHVLVRRTIPLMEEHLQRFKAVRRSSKDIDEGFIGGSTALTIAPNTQLTILLDQGQLTNAYPLLTFSQGQGSTIKLTYAESLVDAEGRKGNRDVVENKKIVGNSNVIKPDGGKNRTYETLWWRTFRYVQLDIETKNEPLVLNDFQSRYTGYPFEEKAVFETQVPTLDQIWDVSWRTQLLCSGENYFDCPYYEQLQYTGDTRIQCLISTYVSGDTRLYKNALQSFHDSFNSIGLTQSRYPSYDPQYIPTFSLVWITMLHDYLKLRKDDGTVAGMMPAVLSVLDWYEKRLDANDLLGNMEWWMFVDWVDAWDSGIPPGVGSTQSTTISLQYVYTLQKAVELMRRYGYPEQAKHYDQVAKRIQGAVNKLSWDAQRGLYADTPSGKNFSQHTNIFALLSGTSSAERSAALMDKVIQGTDMAPASYYFSFYLMEALRKTNKEDQYLELLGPWEDMLKKGLTTFAERADPTRSDCHAWSASPMYFFLSMVCGIEPAGPGFEKVTVAPHLGKLPSVKGAVPHPNGMIEVSLKRKGKSGVEGTVQLPASLTGTFRWGQQTLNLKGGANSISI</sequence>
<feature type="domain" description="Alpha-L-rhamnosidase C-terminal" evidence="3">
    <location>
        <begin position="713"/>
        <end position="771"/>
    </location>
</feature>
<reference evidence="4 5" key="1">
    <citation type="submission" date="2019-10" db="EMBL/GenBank/DDBJ databases">
        <title>Draft Genome Sequence of Cytophagaceae sp. SJW1-29.</title>
        <authorList>
            <person name="Choi A."/>
        </authorList>
    </citation>
    <scope>NUCLEOTIDE SEQUENCE [LARGE SCALE GENOMIC DNA]</scope>
    <source>
        <strain evidence="4 5">SJW1-29</strain>
    </source>
</reference>
<dbReference type="GO" id="GO:0005975">
    <property type="term" value="P:carbohydrate metabolic process"/>
    <property type="evidence" value="ECO:0007669"/>
    <property type="project" value="InterPro"/>
</dbReference>
<dbReference type="SUPFAM" id="SSF48208">
    <property type="entry name" value="Six-hairpin glycosidases"/>
    <property type="match status" value="1"/>
</dbReference>
<accession>A0A7C9FEN9</accession>